<reference evidence="1" key="1">
    <citation type="journal article" date="2015" name="Nature">
        <title>Complex archaea that bridge the gap between prokaryotes and eukaryotes.</title>
        <authorList>
            <person name="Spang A."/>
            <person name="Saw J.H."/>
            <person name="Jorgensen S.L."/>
            <person name="Zaremba-Niedzwiedzka K."/>
            <person name="Martijn J."/>
            <person name="Lind A.E."/>
            <person name="van Eijk R."/>
            <person name="Schleper C."/>
            <person name="Guy L."/>
            <person name="Ettema T.J."/>
        </authorList>
    </citation>
    <scope>NUCLEOTIDE SEQUENCE</scope>
</reference>
<dbReference type="EMBL" id="LAZR01002641">
    <property type="protein sequence ID" value="KKN27390.1"/>
    <property type="molecule type" value="Genomic_DNA"/>
</dbReference>
<dbReference type="AlphaFoldDB" id="A0A0F9P6A6"/>
<gene>
    <name evidence="1" type="ORF">LCGC14_0865180</name>
</gene>
<proteinExistence type="predicted"/>
<comment type="caution">
    <text evidence="1">The sequence shown here is derived from an EMBL/GenBank/DDBJ whole genome shotgun (WGS) entry which is preliminary data.</text>
</comment>
<accession>A0A0F9P6A6</accession>
<protein>
    <submittedName>
        <fullName evidence="1">Uncharacterized protein</fullName>
    </submittedName>
</protein>
<name>A0A0F9P6A6_9ZZZZ</name>
<evidence type="ECO:0000313" key="1">
    <source>
        <dbReference type="EMBL" id="KKN27390.1"/>
    </source>
</evidence>
<organism evidence="1">
    <name type="scientific">marine sediment metagenome</name>
    <dbReference type="NCBI Taxonomy" id="412755"/>
    <lineage>
        <taxon>unclassified sequences</taxon>
        <taxon>metagenomes</taxon>
        <taxon>ecological metagenomes</taxon>
    </lineage>
</organism>
<sequence length="152" mass="18168">MKQCIKCEQMKDKNCFSKHKMNKDGLQYVCKSCVKIYHQEHKENRVAYYQVHKKEIGAYYQVYNQKNYLRKTWYDMIRRCYVSKCKDYKNYGGRGITVCQRWLNSFEAFKEDIGERPSPKHSIDRINNNGNYGPSNVKWSTIKEQSINKGGH</sequence>